<keyword evidence="1" id="KW-0732">Signal</keyword>
<dbReference type="GO" id="GO:0003677">
    <property type="term" value="F:DNA binding"/>
    <property type="evidence" value="ECO:0007669"/>
    <property type="project" value="UniProtKB-KW"/>
</dbReference>
<dbReference type="PROSITE" id="PS51257">
    <property type="entry name" value="PROKAR_LIPOPROTEIN"/>
    <property type="match status" value="1"/>
</dbReference>
<dbReference type="RefSeq" id="WP_209892820.1">
    <property type="nucleotide sequence ID" value="NZ_JAGGMR010000001.1"/>
</dbReference>
<dbReference type="PANTHER" id="PTHR47197">
    <property type="entry name" value="PROTEIN NIRF"/>
    <property type="match status" value="1"/>
</dbReference>
<dbReference type="SUPFAM" id="SSF82171">
    <property type="entry name" value="DPP6 N-terminal domain-like"/>
    <property type="match status" value="1"/>
</dbReference>
<reference evidence="2 3" key="1">
    <citation type="submission" date="2021-03" db="EMBL/GenBank/DDBJ databases">
        <title>Sequencing the genomes of 1000 actinobacteria strains.</title>
        <authorList>
            <person name="Klenk H.-P."/>
        </authorList>
    </citation>
    <scope>NUCLEOTIDE SEQUENCE [LARGE SCALE GENOMIC DNA]</scope>
    <source>
        <strain evidence="2 3">DSM 45516</strain>
    </source>
</reference>
<name>A0ABS4QJW1_9NOCA</name>
<evidence type="ECO:0000313" key="3">
    <source>
        <dbReference type="Proteomes" id="UP001519325"/>
    </source>
</evidence>
<proteinExistence type="predicted"/>
<gene>
    <name evidence="2" type="ORF">BJ987_004235</name>
</gene>
<comment type="caution">
    <text evidence="2">The sequence shown here is derived from an EMBL/GenBank/DDBJ whole genome shotgun (WGS) entry which is preliminary data.</text>
</comment>
<protein>
    <submittedName>
        <fullName evidence="2">DNA-binding beta-propeller fold protein YncE</fullName>
    </submittedName>
</protein>
<feature type="chain" id="PRO_5046543808" evidence="1">
    <location>
        <begin position="23"/>
        <end position="426"/>
    </location>
</feature>
<dbReference type="InterPro" id="IPR015943">
    <property type="entry name" value="WD40/YVTN_repeat-like_dom_sf"/>
</dbReference>
<evidence type="ECO:0000256" key="1">
    <source>
        <dbReference type="SAM" id="SignalP"/>
    </source>
</evidence>
<dbReference type="Proteomes" id="UP001519325">
    <property type="component" value="Unassembled WGS sequence"/>
</dbReference>
<sequence length="426" mass="44966">MRPLTTLSACLTLAMLTACGSADTESGVTIEQIVALADGDHLASTYADGVLAPDGYRDLLTTLRVADGEVSAHHLEVSNSVTSAPEVLALSPDGRTAFVTERLGQRQPGSTRAQQLPQGDRLFAVDVSPPMRVLDTATIAHSPEALGISPDGTRIATVSNTADAAILELTPWDGTAFGTPAWYDLATLGLTGDPARPRGGVLATNVHWHPDGRALAVNITTQNRVAFFTVDGNEIRPWGAPVGTGADPFVGRFTPDGRHYITSDWGRDLSTTDLSRRIPATRSKLSVIRLDDTGNHQVTATADSDKSAEGLAINPAGDRVATVNMRGTALPPDSPAHETQASVSLLRLDPATGALTKLGDYPLDGVLPEGGTFDSTGRYFIATVYQARAADTPGSGLQIYRVEPDRLTPVQRIPLPHGVHHVATRS</sequence>
<accession>A0ABS4QJW1</accession>
<feature type="signal peptide" evidence="1">
    <location>
        <begin position="1"/>
        <end position="22"/>
    </location>
</feature>
<evidence type="ECO:0000313" key="2">
    <source>
        <dbReference type="EMBL" id="MBP2191334.1"/>
    </source>
</evidence>
<dbReference type="EMBL" id="JAGGMR010000001">
    <property type="protein sequence ID" value="MBP2191334.1"/>
    <property type="molecule type" value="Genomic_DNA"/>
</dbReference>
<keyword evidence="2" id="KW-0238">DNA-binding</keyword>
<organism evidence="2 3">
    <name type="scientific">Nocardia goodfellowii</name>
    <dbReference type="NCBI Taxonomy" id="882446"/>
    <lineage>
        <taxon>Bacteria</taxon>
        <taxon>Bacillati</taxon>
        <taxon>Actinomycetota</taxon>
        <taxon>Actinomycetes</taxon>
        <taxon>Mycobacteriales</taxon>
        <taxon>Nocardiaceae</taxon>
        <taxon>Nocardia</taxon>
    </lineage>
</organism>
<dbReference type="Gene3D" id="2.130.10.10">
    <property type="entry name" value="YVTN repeat-like/Quinoprotein amine dehydrogenase"/>
    <property type="match status" value="2"/>
</dbReference>
<dbReference type="InterPro" id="IPR051200">
    <property type="entry name" value="Host-pathogen_enzymatic-act"/>
</dbReference>
<keyword evidence="3" id="KW-1185">Reference proteome</keyword>
<dbReference type="PANTHER" id="PTHR47197:SF3">
    <property type="entry name" value="DIHYDRO-HEME D1 DEHYDROGENASE"/>
    <property type="match status" value="1"/>
</dbReference>